<comment type="caution">
    <text evidence="2">The sequence shown here is derived from an EMBL/GenBank/DDBJ whole genome shotgun (WGS) entry which is preliminary data.</text>
</comment>
<reference evidence="2 3" key="1">
    <citation type="submission" date="2015-09" db="EMBL/GenBank/DDBJ databases">
        <title>Aphanizomenon flos-aquae WA102.</title>
        <authorList>
            <person name="Driscoll C."/>
        </authorList>
    </citation>
    <scope>NUCLEOTIDE SEQUENCE [LARGE SCALE GENOMIC DNA]</scope>
    <source>
        <strain evidence="2">WA102</strain>
    </source>
</reference>
<feature type="compositionally biased region" description="Basic and acidic residues" evidence="1">
    <location>
        <begin position="63"/>
        <end position="72"/>
    </location>
</feature>
<dbReference type="EMBL" id="LJOW01000110">
    <property type="protein sequence ID" value="OBQ42341.1"/>
    <property type="molecule type" value="Genomic_DNA"/>
</dbReference>
<evidence type="ECO:0000313" key="2">
    <source>
        <dbReference type="EMBL" id="OBQ42341.1"/>
    </source>
</evidence>
<name>A0A1B7WYZ7_APHFL</name>
<evidence type="ECO:0000256" key="1">
    <source>
        <dbReference type="SAM" id="MobiDB-lite"/>
    </source>
</evidence>
<evidence type="ECO:0000313" key="3">
    <source>
        <dbReference type="Proteomes" id="UP000092093"/>
    </source>
</evidence>
<proteinExistence type="predicted"/>
<protein>
    <submittedName>
        <fullName evidence="2">Uncharacterized protein</fullName>
    </submittedName>
</protein>
<dbReference type="AlphaFoldDB" id="A0A1B7WYZ7"/>
<gene>
    <name evidence="2" type="ORF">AN484_18315</name>
</gene>
<sequence>MHGLSYRIKLVRNYDINSLLYIIFNLSVIRDLLAAALSDRNMVKIKLILNPFLPEKYRLNEPRRNEDHEGRRKIGNPILGRE</sequence>
<accession>A0A1B7WYZ7</accession>
<feature type="region of interest" description="Disordered" evidence="1">
    <location>
        <begin position="63"/>
        <end position="82"/>
    </location>
</feature>
<organism evidence="2 3">
    <name type="scientific">Aphanizomenon flos-aquae WA102</name>
    <dbReference type="NCBI Taxonomy" id="1710896"/>
    <lineage>
        <taxon>Bacteria</taxon>
        <taxon>Bacillati</taxon>
        <taxon>Cyanobacteriota</taxon>
        <taxon>Cyanophyceae</taxon>
        <taxon>Nostocales</taxon>
        <taxon>Aphanizomenonaceae</taxon>
        <taxon>Aphanizomenon</taxon>
    </lineage>
</organism>
<dbReference type="Proteomes" id="UP000092093">
    <property type="component" value="Unassembled WGS sequence"/>
</dbReference>